<comment type="caution">
    <text evidence="3">The sequence shown here is derived from an EMBL/GenBank/DDBJ whole genome shotgun (WGS) entry which is preliminary data.</text>
</comment>
<gene>
    <name evidence="3" type="ORF">S01H4_57122</name>
</gene>
<dbReference type="InterPro" id="IPR041698">
    <property type="entry name" value="Methyltransf_25"/>
</dbReference>
<dbReference type="GO" id="GO:0016740">
    <property type="term" value="F:transferase activity"/>
    <property type="evidence" value="ECO:0007669"/>
    <property type="project" value="UniProtKB-KW"/>
</dbReference>
<dbReference type="CDD" id="cd02440">
    <property type="entry name" value="AdoMet_MTases"/>
    <property type="match status" value="1"/>
</dbReference>
<sequence length="143" mass="17080">MNIILNKQISSYWDNHSKRYRKAQWTGTLTSQFDYEQTKRKLLRNLRPKRKEKILEIGCGPGIWTQLIAKNCFELVAIDISKEMIDKVKNYVKDNNVKFINCNFLDFEFNEKFDKIFSVRVIEYIPNKIKLFKKISKLLVPNV</sequence>
<feature type="non-terminal residue" evidence="3">
    <location>
        <position position="143"/>
    </location>
</feature>
<name>X1FAJ6_9ZZZZ</name>
<feature type="domain" description="Methyltransferase" evidence="2">
    <location>
        <begin position="54"/>
        <end position="142"/>
    </location>
</feature>
<dbReference type="EMBL" id="BART01033191">
    <property type="protein sequence ID" value="GAH17788.1"/>
    <property type="molecule type" value="Genomic_DNA"/>
</dbReference>
<keyword evidence="1" id="KW-0808">Transferase</keyword>
<dbReference type="PANTHER" id="PTHR43861">
    <property type="entry name" value="TRANS-ACONITATE 2-METHYLTRANSFERASE-RELATED"/>
    <property type="match status" value="1"/>
</dbReference>
<dbReference type="SUPFAM" id="SSF53335">
    <property type="entry name" value="S-adenosyl-L-methionine-dependent methyltransferases"/>
    <property type="match status" value="1"/>
</dbReference>
<organism evidence="3">
    <name type="scientific">marine sediment metagenome</name>
    <dbReference type="NCBI Taxonomy" id="412755"/>
    <lineage>
        <taxon>unclassified sequences</taxon>
        <taxon>metagenomes</taxon>
        <taxon>ecological metagenomes</taxon>
    </lineage>
</organism>
<dbReference type="InterPro" id="IPR029063">
    <property type="entry name" value="SAM-dependent_MTases_sf"/>
</dbReference>
<proteinExistence type="predicted"/>
<evidence type="ECO:0000259" key="2">
    <source>
        <dbReference type="Pfam" id="PF13649"/>
    </source>
</evidence>
<accession>X1FAJ6</accession>
<protein>
    <recommendedName>
        <fullName evidence="2">Methyltransferase domain-containing protein</fullName>
    </recommendedName>
</protein>
<dbReference type="AlphaFoldDB" id="X1FAJ6"/>
<dbReference type="Pfam" id="PF13649">
    <property type="entry name" value="Methyltransf_25"/>
    <property type="match status" value="1"/>
</dbReference>
<dbReference type="Gene3D" id="3.40.50.150">
    <property type="entry name" value="Vaccinia Virus protein VP39"/>
    <property type="match status" value="1"/>
</dbReference>
<reference evidence="3" key="1">
    <citation type="journal article" date="2014" name="Front. Microbiol.">
        <title>High frequency of phylogenetically diverse reductive dehalogenase-homologous genes in deep subseafloor sedimentary metagenomes.</title>
        <authorList>
            <person name="Kawai M."/>
            <person name="Futagami T."/>
            <person name="Toyoda A."/>
            <person name="Takaki Y."/>
            <person name="Nishi S."/>
            <person name="Hori S."/>
            <person name="Arai W."/>
            <person name="Tsubouchi T."/>
            <person name="Morono Y."/>
            <person name="Uchiyama I."/>
            <person name="Ito T."/>
            <person name="Fujiyama A."/>
            <person name="Inagaki F."/>
            <person name="Takami H."/>
        </authorList>
    </citation>
    <scope>NUCLEOTIDE SEQUENCE</scope>
    <source>
        <strain evidence="3">Expedition CK06-06</strain>
    </source>
</reference>
<evidence type="ECO:0000256" key="1">
    <source>
        <dbReference type="ARBA" id="ARBA00022679"/>
    </source>
</evidence>
<evidence type="ECO:0000313" key="3">
    <source>
        <dbReference type="EMBL" id="GAH17788.1"/>
    </source>
</evidence>